<dbReference type="EMBL" id="GIFC01002616">
    <property type="protein sequence ID" value="MXU84699.1"/>
    <property type="molecule type" value="Transcribed_RNA"/>
</dbReference>
<evidence type="ECO:0000313" key="1">
    <source>
        <dbReference type="EMBL" id="MXU84699.1"/>
    </source>
</evidence>
<name>A0A6B0TX50_IXORI</name>
<sequence>MLVPPTIALLASAAYVGTRPSSGTDGRRFEAEPLRQLSPLACRRLSAESVVSRVTLLLLRPPMLLLRLLDCSRAKPYLCAKS</sequence>
<organism evidence="1">
    <name type="scientific">Ixodes ricinus</name>
    <name type="common">Common tick</name>
    <name type="synonym">Acarus ricinus</name>
    <dbReference type="NCBI Taxonomy" id="34613"/>
    <lineage>
        <taxon>Eukaryota</taxon>
        <taxon>Metazoa</taxon>
        <taxon>Ecdysozoa</taxon>
        <taxon>Arthropoda</taxon>
        <taxon>Chelicerata</taxon>
        <taxon>Arachnida</taxon>
        <taxon>Acari</taxon>
        <taxon>Parasitiformes</taxon>
        <taxon>Ixodida</taxon>
        <taxon>Ixodoidea</taxon>
        <taxon>Ixodidae</taxon>
        <taxon>Ixodinae</taxon>
        <taxon>Ixodes</taxon>
    </lineage>
</organism>
<accession>A0A6B0TX50</accession>
<proteinExistence type="predicted"/>
<reference evidence="1" key="1">
    <citation type="submission" date="2019-12" db="EMBL/GenBank/DDBJ databases">
        <title>An insight into the sialome of adult female Ixodes ricinus ticks feeding for 6 days.</title>
        <authorList>
            <person name="Perner J."/>
            <person name="Ribeiro J.M.C."/>
        </authorList>
    </citation>
    <scope>NUCLEOTIDE SEQUENCE</scope>
    <source>
        <strain evidence="1">Semi-engorged</strain>
        <tissue evidence="1">Salivary glands</tissue>
    </source>
</reference>
<protein>
    <submittedName>
        <fullName evidence="1">Putative secreted protein</fullName>
    </submittedName>
</protein>
<dbReference type="AlphaFoldDB" id="A0A6B0TX50"/>